<evidence type="ECO:0000256" key="1">
    <source>
        <dbReference type="ARBA" id="ARBA00022692"/>
    </source>
</evidence>
<dbReference type="PANTHER" id="PTHR23518:SF2">
    <property type="entry name" value="MAJOR FACILITATOR SUPERFAMILY TRANSPORTER"/>
    <property type="match status" value="1"/>
</dbReference>
<protein>
    <submittedName>
        <fullName evidence="6">Sugar phosphate permease</fullName>
    </submittedName>
</protein>
<dbReference type="AlphaFoldDB" id="A0A369ATX9"/>
<keyword evidence="2 4" id="KW-1133">Transmembrane helix</keyword>
<feature type="transmembrane region" description="Helical" evidence="4">
    <location>
        <begin position="96"/>
        <end position="121"/>
    </location>
</feature>
<dbReference type="Proteomes" id="UP000252174">
    <property type="component" value="Unassembled WGS sequence"/>
</dbReference>
<dbReference type="Pfam" id="PF07690">
    <property type="entry name" value="MFS_1"/>
    <property type="match status" value="1"/>
</dbReference>
<feature type="transmembrane region" description="Helical" evidence="4">
    <location>
        <begin position="255"/>
        <end position="279"/>
    </location>
</feature>
<dbReference type="OrthoDB" id="9803985at2"/>
<dbReference type="PROSITE" id="PS50850">
    <property type="entry name" value="MFS"/>
    <property type="match status" value="1"/>
</dbReference>
<evidence type="ECO:0000256" key="4">
    <source>
        <dbReference type="SAM" id="Phobius"/>
    </source>
</evidence>
<dbReference type="InterPro" id="IPR020846">
    <property type="entry name" value="MFS_dom"/>
</dbReference>
<dbReference type="InterPro" id="IPR011701">
    <property type="entry name" value="MFS"/>
</dbReference>
<feature type="transmembrane region" description="Helical" evidence="4">
    <location>
        <begin position="291"/>
        <end position="307"/>
    </location>
</feature>
<keyword evidence="1 4" id="KW-0812">Transmembrane</keyword>
<feature type="transmembrane region" description="Helical" evidence="4">
    <location>
        <begin position="349"/>
        <end position="371"/>
    </location>
</feature>
<feature type="domain" description="Major facilitator superfamily (MFS) profile" evidence="5">
    <location>
        <begin position="23"/>
        <end position="401"/>
    </location>
</feature>
<dbReference type="GO" id="GO:0022857">
    <property type="term" value="F:transmembrane transporter activity"/>
    <property type="evidence" value="ECO:0007669"/>
    <property type="project" value="InterPro"/>
</dbReference>
<proteinExistence type="predicted"/>
<evidence type="ECO:0000256" key="2">
    <source>
        <dbReference type="ARBA" id="ARBA00022989"/>
    </source>
</evidence>
<feature type="transmembrane region" description="Helical" evidence="4">
    <location>
        <begin position="41"/>
        <end position="63"/>
    </location>
</feature>
<feature type="transmembrane region" description="Helical" evidence="4">
    <location>
        <begin position="377"/>
        <end position="396"/>
    </location>
</feature>
<feature type="transmembrane region" description="Helical" evidence="4">
    <location>
        <begin position="184"/>
        <end position="203"/>
    </location>
</feature>
<evidence type="ECO:0000313" key="6">
    <source>
        <dbReference type="EMBL" id="RCX11687.1"/>
    </source>
</evidence>
<comment type="caution">
    <text evidence="6">The sequence shown here is derived from an EMBL/GenBank/DDBJ whole genome shotgun (WGS) entry which is preliminary data.</text>
</comment>
<sequence>MSAPPSPLSPPESTAPRTRLHPDVLKLGFVSLLTDVSSEMIFSVFAVFFTTVAGASSALLGLIEGLADFSASSLNYLSGWLSDRSGQRKWFATAGYAFSTLAKMILLVTSSVTGLAVFRVVERLGKGFRGPPRDAWLSSIAAADKRGYAFGVHQALDKAGAVLGPLLAYALLRWLGESADTYRILFWVAFVPAVLSVLLLLRVPDQPGVPHARESLRANWRLLSAGFKRYLVPAGVFALAYFSLGFILLRAHALGFGMGGVVLLYALFNATCVLAAPLVGKLGDRVGRSRIVLLGYLLYALINLWLVWAASRWELVAVLAVYGVFYAIDESQSKAFIADLEPERRATAVGIYNFTTGLLYLPASLMAGALWAWAPAWAFAVAAVLALAAMGVFALLRPARDAAAGR</sequence>
<dbReference type="InterPro" id="IPR036259">
    <property type="entry name" value="MFS_trans_sf"/>
</dbReference>
<feature type="transmembrane region" description="Helical" evidence="4">
    <location>
        <begin position="230"/>
        <end position="249"/>
    </location>
</feature>
<keyword evidence="7" id="KW-1185">Reference proteome</keyword>
<accession>A0A369ATX9</accession>
<dbReference type="EMBL" id="QPJU01000001">
    <property type="protein sequence ID" value="RCX11687.1"/>
    <property type="molecule type" value="Genomic_DNA"/>
</dbReference>
<gene>
    <name evidence="6" type="ORF">DFR45_101215</name>
</gene>
<dbReference type="SUPFAM" id="SSF103473">
    <property type="entry name" value="MFS general substrate transporter"/>
    <property type="match status" value="1"/>
</dbReference>
<name>A0A369ATX9_9BURK</name>
<reference evidence="6 7" key="1">
    <citation type="submission" date="2018-07" db="EMBL/GenBank/DDBJ databases">
        <title>Genomic Encyclopedia of Type Strains, Phase IV (KMG-IV): sequencing the most valuable type-strain genomes for metagenomic binning, comparative biology and taxonomic classification.</title>
        <authorList>
            <person name="Goeker M."/>
        </authorList>
    </citation>
    <scope>NUCLEOTIDE SEQUENCE [LARGE SCALE GENOMIC DNA]</scope>
    <source>
        <strain evidence="6 7">DSM 100911</strain>
    </source>
</reference>
<dbReference type="PANTHER" id="PTHR23518">
    <property type="entry name" value="C-METHYLTRANSFERASE"/>
    <property type="match status" value="1"/>
</dbReference>
<evidence type="ECO:0000256" key="3">
    <source>
        <dbReference type="ARBA" id="ARBA00023136"/>
    </source>
</evidence>
<evidence type="ECO:0000259" key="5">
    <source>
        <dbReference type="PROSITE" id="PS50850"/>
    </source>
</evidence>
<evidence type="ECO:0000313" key="7">
    <source>
        <dbReference type="Proteomes" id="UP000252174"/>
    </source>
</evidence>
<feature type="transmembrane region" description="Helical" evidence="4">
    <location>
        <begin position="313"/>
        <end position="328"/>
    </location>
</feature>
<dbReference type="RefSeq" id="WP_114482178.1">
    <property type="nucleotide sequence ID" value="NZ_QPJU01000001.1"/>
</dbReference>
<keyword evidence="3 4" id="KW-0472">Membrane</keyword>
<organism evidence="6 7">
    <name type="scientific">Extensimonas vulgaris</name>
    <dbReference type="NCBI Taxonomy" id="1031594"/>
    <lineage>
        <taxon>Bacteria</taxon>
        <taxon>Pseudomonadati</taxon>
        <taxon>Pseudomonadota</taxon>
        <taxon>Betaproteobacteria</taxon>
        <taxon>Burkholderiales</taxon>
        <taxon>Comamonadaceae</taxon>
        <taxon>Extensimonas</taxon>
    </lineage>
</organism>
<dbReference type="Gene3D" id="1.20.1250.20">
    <property type="entry name" value="MFS general substrate transporter like domains"/>
    <property type="match status" value="2"/>
</dbReference>
<dbReference type="CDD" id="cd17370">
    <property type="entry name" value="MFS_MJ1317_like"/>
    <property type="match status" value="1"/>
</dbReference>